<evidence type="ECO:0000313" key="2">
    <source>
        <dbReference type="EMBL" id="VTR16989.1"/>
    </source>
</evidence>
<organism evidence="2">
    <name type="scientific">Serratia fonticola</name>
    <dbReference type="NCBI Taxonomy" id="47917"/>
    <lineage>
        <taxon>Bacteria</taxon>
        <taxon>Pseudomonadati</taxon>
        <taxon>Pseudomonadota</taxon>
        <taxon>Gammaproteobacteria</taxon>
        <taxon>Enterobacterales</taxon>
        <taxon>Yersiniaceae</taxon>
        <taxon>Serratia</taxon>
    </lineage>
</organism>
<dbReference type="InterPro" id="IPR000572">
    <property type="entry name" value="OxRdtase_Mopterin-bd_dom"/>
</dbReference>
<dbReference type="InterPro" id="IPR006311">
    <property type="entry name" value="TAT_signal"/>
</dbReference>
<protein>
    <submittedName>
        <fullName evidence="2">Sulfoxide reductase catalytic subunit yedY</fullName>
        <ecNumber evidence="2">1.8.-.-</ecNumber>
    </submittedName>
</protein>
<gene>
    <name evidence="2" type="primary">yedY_1</name>
    <name evidence="2" type="ORF">NCTC12965_00317</name>
</gene>
<keyword evidence="2" id="KW-0560">Oxidoreductase</keyword>
<evidence type="ECO:0000259" key="1">
    <source>
        <dbReference type="Pfam" id="PF00174"/>
    </source>
</evidence>
<proteinExistence type="predicted"/>
<sequence length="276" mass="31078">MKMEKPPLSLSEGQDIVKEAQRLLARQLASSSRRRFLRNGLTLGGVAMLTGCDLSDNAQVDQALSRISRFNDRVQGWLFNANHLAPEYAESMITRPFPFNAFYSEDQAPDINGDDYRLEVAGLVLHKQPWTLAQLHQMTQISQITRHICVEGWSAIGKWGGVPFATFLKAIGADLNARYIGFKCADDYYTSIDMATALHPQTLMALTYDGQILPRKYGYPMKLRMPTKLGYKNPKHIQVIEVTNHFPGGYWEDQGYNWFGGSLIAPMQFHGTTRAG</sequence>
<feature type="domain" description="Oxidoreductase molybdopterin-binding" evidence="1">
    <location>
        <begin position="108"/>
        <end position="251"/>
    </location>
</feature>
<dbReference type="GO" id="GO:0016491">
    <property type="term" value="F:oxidoreductase activity"/>
    <property type="evidence" value="ECO:0007669"/>
    <property type="project" value="UniProtKB-KW"/>
</dbReference>
<dbReference type="PANTHER" id="PTHR43032">
    <property type="entry name" value="PROTEIN-METHIONINE-SULFOXIDE REDUCTASE"/>
    <property type="match status" value="1"/>
</dbReference>
<accession>A0A4U9TF18</accession>
<dbReference type="Gene3D" id="3.90.420.10">
    <property type="entry name" value="Oxidoreductase, molybdopterin-binding domain"/>
    <property type="match status" value="1"/>
</dbReference>
<dbReference type="PANTHER" id="PTHR43032:SF2">
    <property type="entry name" value="BLL0505 PROTEIN"/>
    <property type="match status" value="1"/>
</dbReference>
<name>A0A4U9TF18_SERFO</name>
<dbReference type="AlphaFoldDB" id="A0A4U9TF18"/>
<dbReference type="Pfam" id="PF00174">
    <property type="entry name" value="Oxidored_molyb"/>
    <property type="match status" value="1"/>
</dbReference>
<dbReference type="EC" id="1.8.-.-" evidence="2"/>
<dbReference type="EMBL" id="CABEEZ010000014">
    <property type="protein sequence ID" value="VTR16989.1"/>
    <property type="molecule type" value="Genomic_DNA"/>
</dbReference>
<dbReference type="InterPro" id="IPR036374">
    <property type="entry name" value="OxRdtase_Mopterin-bd_sf"/>
</dbReference>
<reference evidence="2" key="1">
    <citation type="submission" date="2019-05" db="EMBL/GenBank/DDBJ databases">
        <authorList>
            <consortium name="Pathogen Informatics"/>
        </authorList>
    </citation>
    <scope>NUCLEOTIDE SEQUENCE [LARGE SCALE GENOMIC DNA]</scope>
    <source>
        <strain evidence="2">NCTC12965</strain>
    </source>
</reference>
<dbReference type="SUPFAM" id="SSF56524">
    <property type="entry name" value="Oxidoreductase molybdopterin-binding domain"/>
    <property type="match status" value="1"/>
</dbReference>
<dbReference type="PROSITE" id="PS51318">
    <property type="entry name" value="TAT"/>
    <property type="match status" value="1"/>
</dbReference>